<dbReference type="AlphaFoldDB" id="A0A3G9JRM8"/>
<keyword evidence="2" id="KW-1185">Reference proteome</keyword>
<sequence length="255" mass="30384">MKIIDKLNKRVKPLNYKKTHIYRHILKNDELLDEVDVDSRPSDEIDLFYLEVLVNALLNRKAIIDAFDEFKCEDGGDMYDMLEYGERQRLFNQDIKPLLERLPHFKTNAGDSIYIPCFNPEINTWYRNDIQRVFLNQHKNIIEKQDIFLDTPEDIYGMSIFKTDFSSLLNVYETKEITVYYSVEFTTLYFFDRPNKRFLYALRVEGEKTTEKITGKDLQVLAILCIEENYGDLLDYMVGRTFIEEKLYKKLIKSV</sequence>
<evidence type="ECO:0000313" key="1">
    <source>
        <dbReference type="EMBL" id="BBH26978.1"/>
    </source>
</evidence>
<organism evidence="1 2">
    <name type="scientific">Intestinibaculum porci</name>
    <dbReference type="NCBI Taxonomy" id="2487118"/>
    <lineage>
        <taxon>Bacteria</taxon>
        <taxon>Bacillati</taxon>
        <taxon>Bacillota</taxon>
        <taxon>Erysipelotrichia</taxon>
        <taxon>Erysipelotrichales</taxon>
        <taxon>Erysipelotrichaceae</taxon>
        <taxon>Intestinibaculum</taxon>
    </lineage>
</organism>
<protein>
    <submittedName>
        <fullName evidence="1">Uncharacterized protein</fullName>
    </submittedName>
</protein>
<evidence type="ECO:0000313" key="2">
    <source>
        <dbReference type="Proteomes" id="UP000268059"/>
    </source>
</evidence>
<dbReference type="Proteomes" id="UP000268059">
    <property type="component" value="Chromosome"/>
</dbReference>
<dbReference type="KEGG" id="ebm:SG0102_19120"/>
<name>A0A3G9JRM8_9FIRM</name>
<accession>A0A3G9JRM8</accession>
<reference evidence="1 2" key="1">
    <citation type="submission" date="2018-11" db="EMBL/GenBank/DDBJ databases">
        <title>Novel Erysipelotrichaceae bacterium isolated from small intestine of a swine.</title>
        <authorList>
            <person name="Kim J.S."/>
            <person name="Choe H."/>
            <person name="Lee Y.R."/>
            <person name="Kim K.M."/>
            <person name="Park D.S."/>
        </authorList>
    </citation>
    <scope>NUCLEOTIDE SEQUENCE [LARGE SCALE GENOMIC DNA]</scope>
    <source>
        <strain evidence="1 2">SG0102</strain>
    </source>
</reference>
<dbReference type="OrthoDB" id="1654181at2"/>
<gene>
    <name evidence="1" type="ORF">SG0102_19120</name>
</gene>
<dbReference type="RefSeq" id="WP_125119754.1">
    <property type="nucleotide sequence ID" value="NZ_AP019309.1"/>
</dbReference>
<dbReference type="InParanoid" id="A0A3G9JRM8"/>
<proteinExistence type="predicted"/>
<dbReference type="EMBL" id="AP019309">
    <property type="protein sequence ID" value="BBH26978.1"/>
    <property type="molecule type" value="Genomic_DNA"/>
</dbReference>